<feature type="non-terminal residue" evidence="1">
    <location>
        <position position="1"/>
    </location>
</feature>
<dbReference type="AlphaFoldDB" id="A0AAV1EHD8"/>
<keyword evidence="1" id="KW-0687">Ribonucleoprotein</keyword>
<gene>
    <name evidence="1" type="primary">rpl33</name>
    <name evidence="1" type="ORF">OLC1_LOCUS25131</name>
</gene>
<name>A0AAV1EHD8_OLDCO</name>
<evidence type="ECO:0000313" key="1">
    <source>
        <dbReference type="EMBL" id="CAI9119139.1"/>
    </source>
</evidence>
<sequence>RRFWNVTVGFEKVLKYYRISRISAVISR</sequence>
<keyword evidence="1" id="KW-0689">Ribosomal protein</keyword>
<proteinExistence type="predicted"/>
<keyword evidence="2" id="KW-1185">Reference proteome</keyword>
<accession>A0AAV1EHD8</accession>
<reference evidence="1" key="1">
    <citation type="submission" date="2023-03" db="EMBL/GenBank/DDBJ databases">
        <authorList>
            <person name="Julca I."/>
        </authorList>
    </citation>
    <scope>NUCLEOTIDE SEQUENCE</scope>
</reference>
<protein>
    <submittedName>
        <fullName evidence="1">Ribosomal protein L33</fullName>
    </submittedName>
</protein>
<geneLocation type="plastid" evidence="1"/>
<organism evidence="1 2">
    <name type="scientific">Oldenlandia corymbosa var. corymbosa</name>
    <dbReference type="NCBI Taxonomy" id="529605"/>
    <lineage>
        <taxon>Eukaryota</taxon>
        <taxon>Viridiplantae</taxon>
        <taxon>Streptophyta</taxon>
        <taxon>Embryophyta</taxon>
        <taxon>Tracheophyta</taxon>
        <taxon>Spermatophyta</taxon>
        <taxon>Magnoliopsida</taxon>
        <taxon>eudicotyledons</taxon>
        <taxon>Gunneridae</taxon>
        <taxon>Pentapetalae</taxon>
        <taxon>asterids</taxon>
        <taxon>lamiids</taxon>
        <taxon>Gentianales</taxon>
        <taxon>Rubiaceae</taxon>
        <taxon>Rubioideae</taxon>
        <taxon>Spermacoceae</taxon>
        <taxon>Hedyotis-Oldenlandia complex</taxon>
        <taxon>Oldenlandia</taxon>
    </lineage>
</organism>
<dbReference type="Proteomes" id="UP001161247">
    <property type="component" value="Plastid PLA"/>
</dbReference>
<dbReference type="GO" id="GO:0005840">
    <property type="term" value="C:ribosome"/>
    <property type="evidence" value="ECO:0007669"/>
    <property type="project" value="UniProtKB-KW"/>
</dbReference>
<evidence type="ECO:0000313" key="2">
    <source>
        <dbReference type="Proteomes" id="UP001161247"/>
    </source>
</evidence>
<keyword evidence="1" id="KW-0934">Plastid</keyword>
<dbReference type="EMBL" id="OX459127">
    <property type="protein sequence ID" value="CAI9119139.1"/>
    <property type="molecule type" value="Genomic_DNA"/>
</dbReference>